<evidence type="ECO:0000313" key="3">
    <source>
        <dbReference type="Proteomes" id="UP000225108"/>
    </source>
</evidence>
<proteinExistence type="predicted"/>
<comment type="caution">
    <text evidence="2">The sequence shown here is derived from an EMBL/GenBank/DDBJ whole genome shotgun (WGS) entry which is preliminary data.</text>
</comment>
<keyword evidence="1" id="KW-0812">Transmembrane</keyword>
<organism evidence="2 3">
    <name type="scientific">Williamsia marianensis</name>
    <dbReference type="NCBI Taxonomy" id="85044"/>
    <lineage>
        <taxon>Bacteria</taxon>
        <taxon>Bacillati</taxon>
        <taxon>Actinomycetota</taxon>
        <taxon>Actinomycetes</taxon>
        <taxon>Mycobacteriales</taxon>
        <taxon>Nocardiaceae</taxon>
        <taxon>Williamsia</taxon>
    </lineage>
</organism>
<dbReference type="AlphaFoldDB" id="A0A2G3PSQ7"/>
<protein>
    <submittedName>
        <fullName evidence="2">Type VII secretion-associated protein</fullName>
    </submittedName>
</protein>
<sequence length="415" mass="43533">MTSDVRDKEPEASPTVLPIRMVVADIAYDDVVVAGREPCSVEAHVRGINGSSVAVDGVRISTAAAWSEVFARVLEGLGAVELAHPTTWGVRRTEILRQAAQPHCGHLVLTPRAAVIAESHLGSSTQRALVIEVHSRIDIHEMDRSAGSWDVVGTSVATAETVALRLGDIVDNRVEAILVDGTDPAAVAEVLHCCEVHTVVGRVAAVQRSLIHRFGGAALPVNEGIREPPTGGRTPMRRRVAGAIAATAAVAIAVAVIALTAGNGREGVQAPADREAQLGRVAVTVPAEWRESSEPAAEGVVSRTTFAAPGDDRRIIVLQNTVRNTSTLASVAGSLRNRIGQRGDDVVQEFSASTRYAGREVISYREVPVSGGPIRWYLLVSAGLQVSVGCQGGSAGETIDEQCRVAVGAVRIGTP</sequence>
<name>A0A2G3PSQ7_WILMA</name>
<keyword evidence="1" id="KW-0472">Membrane</keyword>
<dbReference type="InterPro" id="IPR023840">
    <property type="entry name" value="T7SS_Rv3446c"/>
</dbReference>
<reference evidence="2 3" key="1">
    <citation type="submission" date="2017-10" db="EMBL/GenBank/DDBJ databases">
        <title>The draft genome sequence of Williamsia sp. BULT 1.1 isolated from the semi-arid grassland soils from South Africa.</title>
        <authorList>
            <person name="Kabwe M.H."/>
            <person name="Govender N."/>
            <person name="Mutseka Lunga P."/>
            <person name="Vikram S."/>
            <person name="Makhalanyane T.P."/>
        </authorList>
    </citation>
    <scope>NUCLEOTIDE SEQUENCE [LARGE SCALE GENOMIC DNA]</scope>
    <source>
        <strain evidence="2 3">BULT 1.1</strain>
    </source>
</reference>
<dbReference type="EMBL" id="PEBD01000004">
    <property type="protein sequence ID" value="PHV68753.1"/>
    <property type="molecule type" value="Genomic_DNA"/>
</dbReference>
<evidence type="ECO:0000256" key="1">
    <source>
        <dbReference type="SAM" id="Phobius"/>
    </source>
</evidence>
<gene>
    <name evidence="2" type="ORF">CSW57_06210</name>
</gene>
<evidence type="ECO:0000313" key="2">
    <source>
        <dbReference type="EMBL" id="PHV68753.1"/>
    </source>
</evidence>
<dbReference type="Proteomes" id="UP000225108">
    <property type="component" value="Unassembled WGS sequence"/>
</dbReference>
<feature type="transmembrane region" description="Helical" evidence="1">
    <location>
        <begin position="240"/>
        <end position="261"/>
    </location>
</feature>
<accession>A0A2G3PSQ7</accession>
<dbReference type="NCBIfam" id="TIGR03931">
    <property type="entry name" value="T7SS_Rv3446c"/>
    <property type="match status" value="1"/>
</dbReference>
<keyword evidence="1" id="KW-1133">Transmembrane helix</keyword>